<comment type="caution">
    <text evidence="9">The sequence shown here is derived from an EMBL/GenBank/DDBJ whole genome shotgun (WGS) entry which is preliminary data.</text>
</comment>
<dbReference type="PROSITE" id="PS50994">
    <property type="entry name" value="INTEGRASE"/>
    <property type="match status" value="1"/>
</dbReference>
<dbReference type="EMBL" id="BQNB010011688">
    <property type="protein sequence ID" value="GJS93863.1"/>
    <property type="molecule type" value="Genomic_DNA"/>
</dbReference>
<dbReference type="SUPFAM" id="SSF56672">
    <property type="entry name" value="DNA/RNA polymerases"/>
    <property type="match status" value="1"/>
</dbReference>
<keyword evidence="2" id="KW-0548">Nucleotidyltransferase</keyword>
<dbReference type="PANTHER" id="PTHR37984">
    <property type="entry name" value="PROTEIN CBG26694"/>
    <property type="match status" value="1"/>
</dbReference>
<organism evidence="9 10">
    <name type="scientific">Tanacetum coccineum</name>
    <dbReference type="NCBI Taxonomy" id="301880"/>
    <lineage>
        <taxon>Eukaryota</taxon>
        <taxon>Viridiplantae</taxon>
        <taxon>Streptophyta</taxon>
        <taxon>Embryophyta</taxon>
        <taxon>Tracheophyta</taxon>
        <taxon>Spermatophyta</taxon>
        <taxon>Magnoliopsida</taxon>
        <taxon>eudicotyledons</taxon>
        <taxon>Gunneridae</taxon>
        <taxon>Pentapetalae</taxon>
        <taxon>asterids</taxon>
        <taxon>campanulids</taxon>
        <taxon>Asterales</taxon>
        <taxon>Asteraceae</taxon>
        <taxon>Asteroideae</taxon>
        <taxon>Anthemideae</taxon>
        <taxon>Anthemidinae</taxon>
        <taxon>Tanacetum</taxon>
    </lineage>
</organism>
<evidence type="ECO:0000256" key="1">
    <source>
        <dbReference type="ARBA" id="ARBA00022679"/>
    </source>
</evidence>
<dbReference type="GO" id="GO:0003964">
    <property type="term" value="F:RNA-directed DNA polymerase activity"/>
    <property type="evidence" value="ECO:0007669"/>
    <property type="project" value="UniProtKB-KW"/>
</dbReference>
<evidence type="ECO:0000256" key="2">
    <source>
        <dbReference type="ARBA" id="ARBA00022695"/>
    </source>
</evidence>
<keyword evidence="1" id="KW-0808">Transferase</keyword>
<proteinExistence type="predicted"/>
<feature type="region of interest" description="Disordered" evidence="7">
    <location>
        <begin position="1"/>
        <end position="21"/>
    </location>
</feature>
<keyword evidence="3" id="KW-0540">Nuclease</keyword>
<keyword evidence="6 9" id="KW-0695">RNA-directed DNA polymerase</keyword>
<feature type="domain" description="Integrase catalytic" evidence="8">
    <location>
        <begin position="683"/>
        <end position="846"/>
    </location>
</feature>
<reference evidence="9" key="1">
    <citation type="journal article" date="2022" name="Int. J. Mol. Sci.">
        <title>Draft Genome of Tanacetum Coccineum: Genomic Comparison of Closely Related Tanacetum-Family Plants.</title>
        <authorList>
            <person name="Yamashiro T."/>
            <person name="Shiraishi A."/>
            <person name="Nakayama K."/>
            <person name="Satake H."/>
        </authorList>
    </citation>
    <scope>NUCLEOTIDE SEQUENCE</scope>
</reference>
<evidence type="ECO:0000313" key="10">
    <source>
        <dbReference type="Proteomes" id="UP001151760"/>
    </source>
</evidence>
<dbReference type="InterPro" id="IPR041588">
    <property type="entry name" value="Integrase_H2C2"/>
</dbReference>
<keyword evidence="4" id="KW-0255">Endonuclease</keyword>
<keyword evidence="5" id="KW-0378">Hydrolase</keyword>
<dbReference type="SUPFAM" id="SSF53098">
    <property type="entry name" value="Ribonuclease H-like"/>
    <property type="match status" value="1"/>
</dbReference>
<evidence type="ECO:0000256" key="7">
    <source>
        <dbReference type="SAM" id="MobiDB-lite"/>
    </source>
</evidence>
<dbReference type="Gene3D" id="1.10.340.70">
    <property type="match status" value="1"/>
</dbReference>
<reference evidence="9" key="2">
    <citation type="submission" date="2022-01" db="EMBL/GenBank/DDBJ databases">
        <authorList>
            <person name="Yamashiro T."/>
            <person name="Shiraishi A."/>
            <person name="Satake H."/>
            <person name="Nakayama K."/>
        </authorList>
    </citation>
    <scope>NUCLEOTIDE SEQUENCE</scope>
</reference>
<dbReference type="InterPro" id="IPR043128">
    <property type="entry name" value="Rev_trsase/Diguanyl_cyclase"/>
</dbReference>
<dbReference type="Pfam" id="PF03732">
    <property type="entry name" value="Retrotrans_gag"/>
    <property type="match status" value="1"/>
</dbReference>
<keyword evidence="10" id="KW-1185">Reference proteome</keyword>
<dbReference type="Proteomes" id="UP001151760">
    <property type="component" value="Unassembled WGS sequence"/>
</dbReference>
<evidence type="ECO:0000313" key="9">
    <source>
        <dbReference type="EMBL" id="GJS93863.1"/>
    </source>
</evidence>
<dbReference type="Gene3D" id="3.30.420.10">
    <property type="entry name" value="Ribonuclease H-like superfamily/Ribonuclease H"/>
    <property type="match status" value="1"/>
</dbReference>
<dbReference type="PANTHER" id="PTHR37984:SF5">
    <property type="entry name" value="PROTEIN NYNRIN-LIKE"/>
    <property type="match status" value="1"/>
</dbReference>
<dbReference type="InterPro" id="IPR012337">
    <property type="entry name" value="RNaseH-like_sf"/>
</dbReference>
<accession>A0ABQ4ZYP9</accession>
<dbReference type="InterPro" id="IPR005162">
    <property type="entry name" value="Retrotrans_gag_dom"/>
</dbReference>
<evidence type="ECO:0000256" key="5">
    <source>
        <dbReference type="ARBA" id="ARBA00022801"/>
    </source>
</evidence>
<evidence type="ECO:0000259" key="8">
    <source>
        <dbReference type="PROSITE" id="PS50994"/>
    </source>
</evidence>
<evidence type="ECO:0000256" key="3">
    <source>
        <dbReference type="ARBA" id="ARBA00022722"/>
    </source>
</evidence>
<sequence>MAPKRRTTRLNPSATPTPVIDTHTTTSVTNAQIQAMINEGVTAALAARDATRNGDDSHTSGTGVRRPVQVARECTYPDFLKCQPLNFKGTEGVVRLTQWFEKMESVYSISNCTVACQVKFATCTLQGNALTWWNSHVKTTTPEAAHAMPWRTLKKMMTDKYCPRGEIKKLEFEMWNLKVKGNDVVTYSQRFQELALMCDRMFPEEIDQVEKYVGGLPDTIHGSVMATKPKTMQDAIEFATELMDKKINTWAERAFQEDCQLENNNYNGGDNQGGNAKTQAKVYAVWNEGSFVSTAFSSRIVITPTALDHDYNVELADGRIVRGTIPWYVIDYRGIQLTLPIRIIKDWASPKTPTEIRQFLGLAGYYRRFIEGFSKIAKTMTKLTQKGVKFDWGDKQEAAFQLLKQKLCSAPILALPEGSEDFIAYCDASKKGLGAVLMQREKVISYASRQLKIHEKNYTTHDLELGAVVFALKIWRHYLYGTKCTVFTDHKSLQHILDQKELNMRQRRWLELLSDYDCEIRYHPGKANVVADALSRKEREPLRVRALVMTIGLDLPKQILKAQTEARKPENIKKEDVGGILVENSKDPEKLRTEKLEPRADGTMCLNGRSWLPCYGDLRTVIMHESHKSKYSIHPGSDKMYQDMKKLYWWPNMKANIATYVSKCLTCAKVKAKHHRPSGLLVQPEIPQWKWDNITMDFVTKLPKSSQGYDTIWVIVDRLTKSAIFMPMREIDPMDKLARMYLKEVVTKHGIHVSIICDRDPRFASNFWKSLQKALGTSLDMSTAYHPQTDGQSERTIQTLEDMLRACVIDFGNGWVKHLPLVEFSYNNSYHASIKAAPFEALYGRKCRSPVCWAEVGQVQLTGPELVQETTERIIQIKQRIQTARDRQKSYADLKRKPMEFQVGDKVMLKVSPWKGVVRVVPLEGLQVDDKLHFVEEPVEIMDREVKQLRRSRVPIVKVRWNSRRGPEFTWEREDQFRKKYPHLFTKTHRVNCPCDKP</sequence>
<dbReference type="CDD" id="cd09274">
    <property type="entry name" value="RNase_HI_RT_Ty3"/>
    <property type="match status" value="1"/>
</dbReference>
<dbReference type="InterPro" id="IPR050951">
    <property type="entry name" value="Retrovirus_Pol_polyprotein"/>
</dbReference>
<gene>
    <name evidence="9" type="ORF">Tco_0800831</name>
</gene>
<dbReference type="InterPro" id="IPR043502">
    <property type="entry name" value="DNA/RNA_pol_sf"/>
</dbReference>
<protein>
    <submittedName>
        <fullName evidence="9">Reverse transcriptase domain-containing protein</fullName>
    </submittedName>
</protein>
<dbReference type="Gene3D" id="3.30.70.270">
    <property type="match status" value="1"/>
</dbReference>
<dbReference type="Gene3D" id="3.10.20.370">
    <property type="match status" value="1"/>
</dbReference>
<dbReference type="InterPro" id="IPR036397">
    <property type="entry name" value="RNaseH_sf"/>
</dbReference>
<evidence type="ECO:0000256" key="4">
    <source>
        <dbReference type="ARBA" id="ARBA00022759"/>
    </source>
</evidence>
<name>A0ABQ4ZYP9_9ASTR</name>
<evidence type="ECO:0000256" key="6">
    <source>
        <dbReference type="ARBA" id="ARBA00022918"/>
    </source>
</evidence>
<dbReference type="InterPro" id="IPR041373">
    <property type="entry name" value="RT_RNaseH"/>
</dbReference>
<dbReference type="Pfam" id="PF17917">
    <property type="entry name" value="RT_RNaseH"/>
    <property type="match status" value="1"/>
</dbReference>
<dbReference type="Pfam" id="PF17921">
    <property type="entry name" value="Integrase_H2C2"/>
    <property type="match status" value="1"/>
</dbReference>
<dbReference type="InterPro" id="IPR001584">
    <property type="entry name" value="Integrase_cat-core"/>
</dbReference>